<dbReference type="AlphaFoldDB" id="A0A6H5H8I7"/>
<dbReference type="Proteomes" id="UP000479000">
    <property type="component" value="Unassembled WGS sequence"/>
</dbReference>
<accession>A0A6H5H8I7</accession>
<name>A0A6H5H8I7_9HEMI</name>
<protein>
    <submittedName>
        <fullName evidence="1">Uncharacterized protein</fullName>
    </submittedName>
</protein>
<reference evidence="1 2" key="1">
    <citation type="submission" date="2020-02" db="EMBL/GenBank/DDBJ databases">
        <authorList>
            <person name="Ferguson B K."/>
        </authorList>
    </citation>
    <scope>NUCLEOTIDE SEQUENCE [LARGE SCALE GENOMIC DNA]</scope>
</reference>
<evidence type="ECO:0000313" key="2">
    <source>
        <dbReference type="Proteomes" id="UP000479000"/>
    </source>
</evidence>
<dbReference type="EMBL" id="CADCXU010024566">
    <property type="protein sequence ID" value="CAB0011949.1"/>
    <property type="molecule type" value="Genomic_DNA"/>
</dbReference>
<sequence length="61" mass="6698">MFCAWRGCAGAIGTIRASQGVGLVLQYHLIPKTPNARDDMNHKAMDQIFHGTCGNRTHNSQ</sequence>
<evidence type="ECO:0000313" key="1">
    <source>
        <dbReference type="EMBL" id="CAB0011949.1"/>
    </source>
</evidence>
<organism evidence="1 2">
    <name type="scientific">Nesidiocoris tenuis</name>
    <dbReference type="NCBI Taxonomy" id="355587"/>
    <lineage>
        <taxon>Eukaryota</taxon>
        <taxon>Metazoa</taxon>
        <taxon>Ecdysozoa</taxon>
        <taxon>Arthropoda</taxon>
        <taxon>Hexapoda</taxon>
        <taxon>Insecta</taxon>
        <taxon>Pterygota</taxon>
        <taxon>Neoptera</taxon>
        <taxon>Paraneoptera</taxon>
        <taxon>Hemiptera</taxon>
        <taxon>Heteroptera</taxon>
        <taxon>Panheteroptera</taxon>
        <taxon>Cimicomorpha</taxon>
        <taxon>Miridae</taxon>
        <taxon>Dicyphina</taxon>
        <taxon>Nesidiocoris</taxon>
    </lineage>
</organism>
<proteinExistence type="predicted"/>
<feature type="non-terminal residue" evidence="1">
    <location>
        <position position="61"/>
    </location>
</feature>
<keyword evidence="2" id="KW-1185">Reference proteome</keyword>
<gene>
    <name evidence="1" type="ORF">NTEN_LOCUS16782</name>
</gene>